<evidence type="ECO:0000256" key="4">
    <source>
        <dbReference type="SAM" id="SignalP"/>
    </source>
</evidence>
<dbReference type="AlphaFoldDB" id="A0A8J3Q9T0"/>
<proteinExistence type="inferred from homology"/>
<dbReference type="GO" id="GO:1901982">
    <property type="term" value="F:maltose binding"/>
    <property type="evidence" value="ECO:0007669"/>
    <property type="project" value="TreeGrafter"/>
</dbReference>
<dbReference type="GO" id="GO:0042956">
    <property type="term" value="P:maltodextrin transmembrane transport"/>
    <property type="evidence" value="ECO:0007669"/>
    <property type="project" value="TreeGrafter"/>
</dbReference>
<feature type="signal peptide" evidence="4">
    <location>
        <begin position="1"/>
        <end position="18"/>
    </location>
</feature>
<dbReference type="SUPFAM" id="SSF53850">
    <property type="entry name" value="Periplasmic binding protein-like II"/>
    <property type="match status" value="1"/>
</dbReference>
<comment type="similarity">
    <text evidence="1">Belongs to the bacterial solute-binding protein 1 family.</text>
</comment>
<dbReference type="GO" id="GO:0015768">
    <property type="term" value="P:maltose transport"/>
    <property type="evidence" value="ECO:0007669"/>
    <property type="project" value="TreeGrafter"/>
</dbReference>
<dbReference type="PROSITE" id="PS51257">
    <property type="entry name" value="PROKAR_LIPOPROTEIN"/>
    <property type="match status" value="1"/>
</dbReference>
<reference evidence="5" key="1">
    <citation type="submission" date="2021-01" db="EMBL/GenBank/DDBJ databases">
        <title>Whole genome shotgun sequence of Rhizocola hellebori NBRC 109834.</title>
        <authorList>
            <person name="Komaki H."/>
            <person name="Tamura T."/>
        </authorList>
    </citation>
    <scope>NUCLEOTIDE SEQUENCE</scope>
    <source>
        <strain evidence="5">NBRC 109834</strain>
    </source>
</reference>
<dbReference type="Gene3D" id="3.40.190.10">
    <property type="entry name" value="Periplasmic binding protein-like II"/>
    <property type="match status" value="1"/>
</dbReference>
<evidence type="ECO:0000256" key="2">
    <source>
        <dbReference type="ARBA" id="ARBA00022448"/>
    </source>
</evidence>
<gene>
    <name evidence="5" type="ORF">Rhe02_46370</name>
</gene>
<dbReference type="PANTHER" id="PTHR30061">
    <property type="entry name" value="MALTOSE-BINDING PERIPLASMIC PROTEIN"/>
    <property type="match status" value="1"/>
</dbReference>
<protein>
    <submittedName>
        <fullName evidence="5">Sugar ABC transporter substrate-binding protein</fullName>
    </submittedName>
</protein>
<keyword evidence="6" id="KW-1185">Reference proteome</keyword>
<name>A0A8J3Q9T0_9ACTN</name>
<dbReference type="PROSITE" id="PS51318">
    <property type="entry name" value="TAT"/>
    <property type="match status" value="1"/>
</dbReference>
<dbReference type="RefSeq" id="WP_203910383.1">
    <property type="nucleotide sequence ID" value="NZ_BONY01000028.1"/>
</dbReference>
<evidence type="ECO:0000256" key="3">
    <source>
        <dbReference type="ARBA" id="ARBA00022729"/>
    </source>
</evidence>
<dbReference type="GO" id="GO:0055052">
    <property type="term" value="C:ATP-binding cassette (ABC) transporter complex, substrate-binding subunit-containing"/>
    <property type="evidence" value="ECO:0007669"/>
    <property type="project" value="TreeGrafter"/>
</dbReference>
<dbReference type="EMBL" id="BONY01000028">
    <property type="protein sequence ID" value="GIH06570.1"/>
    <property type="molecule type" value="Genomic_DNA"/>
</dbReference>
<evidence type="ECO:0000313" key="5">
    <source>
        <dbReference type="EMBL" id="GIH06570.1"/>
    </source>
</evidence>
<keyword evidence="2" id="KW-0813">Transport</keyword>
<evidence type="ECO:0000313" key="6">
    <source>
        <dbReference type="Proteomes" id="UP000612899"/>
    </source>
</evidence>
<dbReference type="InterPro" id="IPR006059">
    <property type="entry name" value="SBP"/>
</dbReference>
<accession>A0A8J3Q9T0</accession>
<comment type="caution">
    <text evidence="5">The sequence shown here is derived from an EMBL/GenBank/DDBJ whole genome shotgun (WGS) entry which is preliminary data.</text>
</comment>
<keyword evidence="3 4" id="KW-0732">Signal</keyword>
<feature type="chain" id="PRO_5039720167" evidence="4">
    <location>
        <begin position="19"/>
        <end position="424"/>
    </location>
</feature>
<organism evidence="5 6">
    <name type="scientific">Rhizocola hellebori</name>
    <dbReference type="NCBI Taxonomy" id="1392758"/>
    <lineage>
        <taxon>Bacteria</taxon>
        <taxon>Bacillati</taxon>
        <taxon>Actinomycetota</taxon>
        <taxon>Actinomycetes</taxon>
        <taxon>Micromonosporales</taxon>
        <taxon>Micromonosporaceae</taxon>
        <taxon>Rhizocola</taxon>
    </lineage>
</organism>
<dbReference type="InterPro" id="IPR006311">
    <property type="entry name" value="TAT_signal"/>
</dbReference>
<evidence type="ECO:0000256" key="1">
    <source>
        <dbReference type="ARBA" id="ARBA00008520"/>
    </source>
</evidence>
<dbReference type="Pfam" id="PF13416">
    <property type="entry name" value="SBP_bac_8"/>
    <property type="match status" value="1"/>
</dbReference>
<sequence length="424" mass="44105">MSISRRGFLTVAAAGALAACAPSTPAPTPVADPLKDDGVKDFNFTAWSLNEASTKDALQAMVDGYASTNTAKITTASYPYNDYLNQVLLQVRGGTLTGAVQVDVAWLATLAQTGKLVDLAGLAGKADYTESSLGIGKVAGKQYGIPWTSAGIGLIGNKALLDQAGVTTAPKTIADFETALRALKALGNGVVPYAAMTKVDQLKDFIAWMWAFGSPVVKDGKIVVGDDASVEALVWYKKLYDEKLIAPDVNRFDARALFAQGKVGFYEDAIGGKGAVVKASTDTALASKLLPVSRPVKSASDKPAHLAWGHALVVLQGAGAAAASRFVSALTSTPSYNGEWFRKTGLPPTTKAGLGTSEVKNDAFTTAFTSAIGGFVSADPFWIYPKFAQIQGALANGVQSALINKATPKEALAAAKSQMEALTS</sequence>
<dbReference type="Proteomes" id="UP000612899">
    <property type="component" value="Unassembled WGS sequence"/>
</dbReference>
<dbReference type="PANTHER" id="PTHR30061:SF50">
    <property type="entry name" value="MALTOSE_MALTODEXTRIN-BINDING PERIPLASMIC PROTEIN"/>
    <property type="match status" value="1"/>
</dbReference>